<organism evidence="2 3">
    <name type="scientific">Phlebiopsis gigantea (strain 11061_1 CR5-6)</name>
    <name type="common">White-rot fungus</name>
    <name type="synonym">Peniophora gigantea</name>
    <dbReference type="NCBI Taxonomy" id="745531"/>
    <lineage>
        <taxon>Eukaryota</taxon>
        <taxon>Fungi</taxon>
        <taxon>Dikarya</taxon>
        <taxon>Basidiomycota</taxon>
        <taxon>Agaricomycotina</taxon>
        <taxon>Agaricomycetes</taxon>
        <taxon>Polyporales</taxon>
        <taxon>Phanerochaetaceae</taxon>
        <taxon>Phlebiopsis</taxon>
    </lineage>
</organism>
<dbReference type="HOGENOM" id="CLU_640240_0_0_1"/>
<feature type="region of interest" description="Disordered" evidence="1">
    <location>
        <begin position="215"/>
        <end position="277"/>
    </location>
</feature>
<feature type="compositionally biased region" description="Low complexity" evidence="1">
    <location>
        <begin position="302"/>
        <end position="317"/>
    </location>
</feature>
<protein>
    <submittedName>
        <fullName evidence="2">Uncharacterized protein</fullName>
    </submittedName>
</protein>
<dbReference type="EMBL" id="KN840735">
    <property type="protein sequence ID" value="KIP01796.1"/>
    <property type="molecule type" value="Genomic_DNA"/>
</dbReference>
<dbReference type="OrthoDB" id="3263163at2759"/>
<feature type="compositionally biased region" description="Low complexity" evidence="1">
    <location>
        <begin position="230"/>
        <end position="254"/>
    </location>
</feature>
<gene>
    <name evidence="2" type="ORF">PHLGIDRAFT_123037</name>
</gene>
<sequence length="429" mass="45311">MASPSPHPFASPDHPGDVHVVLVLLEASAETMGCWPQLQSYYLPMLFNALQTSSPDRAIHICWRTTADPAHQQPAVSASAGDIPDPRFDVAAPLSMAALWRAVEALQTVCRDAGEGTTRHLIVVAVNPPQDAANFHTQGGHAPEAATRDAVMRTLRQERMRLHMLLGTHPRVLPLRDFHRQMLRAQISVEAPLWFKVDPRKFAFYLAAKPAPFEAAGAPRSGPVTPTSTAVALPASASSGAGSPRESASATSPSRRSRAKGKDTAPPPMDPQGPGLVNYLKQVHGLTKKRNYGAKAGKRAAAAAASTESTRAGTSSRPILPRLELPAANLAAVTPHRAAPRDDSATPAAPESPPPPAATATAAAGHYQPVAPVLPLTGVRTLSLDDPRRAPAPRWPWLQPALVAPEADAPALTPATNAALRRLADMAPL</sequence>
<feature type="non-terminal residue" evidence="2">
    <location>
        <position position="429"/>
    </location>
</feature>
<reference evidence="2 3" key="1">
    <citation type="journal article" date="2014" name="PLoS Genet.">
        <title>Analysis of the Phlebiopsis gigantea genome, transcriptome and secretome provides insight into its pioneer colonization strategies of wood.</title>
        <authorList>
            <person name="Hori C."/>
            <person name="Ishida T."/>
            <person name="Igarashi K."/>
            <person name="Samejima M."/>
            <person name="Suzuki H."/>
            <person name="Master E."/>
            <person name="Ferreira P."/>
            <person name="Ruiz-Duenas F.J."/>
            <person name="Held B."/>
            <person name="Canessa P."/>
            <person name="Larrondo L.F."/>
            <person name="Schmoll M."/>
            <person name="Druzhinina I.S."/>
            <person name="Kubicek C.P."/>
            <person name="Gaskell J.A."/>
            <person name="Kersten P."/>
            <person name="St John F."/>
            <person name="Glasner J."/>
            <person name="Sabat G."/>
            <person name="Splinter BonDurant S."/>
            <person name="Syed K."/>
            <person name="Yadav J."/>
            <person name="Mgbeahuruike A.C."/>
            <person name="Kovalchuk A."/>
            <person name="Asiegbu F.O."/>
            <person name="Lackner G."/>
            <person name="Hoffmeister D."/>
            <person name="Rencoret J."/>
            <person name="Gutierrez A."/>
            <person name="Sun H."/>
            <person name="Lindquist E."/>
            <person name="Barry K."/>
            <person name="Riley R."/>
            <person name="Grigoriev I.V."/>
            <person name="Henrissat B."/>
            <person name="Kues U."/>
            <person name="Berka R.M."/>
            <person name="Martinez A.T."/>
            <person name="Covert S.F."/>
            <person name="Blanchette R.A."/>
            <person name="Cullen D."/>
        </authorList>
    </citation>
    <scope>NUCLEOTIDE SEQUENCE [LARGE SCALE GENOMIC DNA]</scope>
    <source>
        <strain evidence="2 3">11061_1 CR5-6</strain>
    </source>
</reference>
<evidence type="ECO:0000313" key="3">
    <source>
        <dbReference type="Proteomes" id="UP000053257"/>
    </source>
</evidence>
<proteinExistence type="predicted"/>
<feature type="region of interest" description="Disordered" evidence="1">
    <location>
        <begin position="335"/>
        <end position="362"/>
    </location>
</feature>
<keyword evidence="3" id="KW-1185">Reference proteome</keyword>
<accession>A0A0C3RQ54</accession>
<evidence type="ECO:0000256" key="1">
    <source>
        <dbReference type="SAM" id="MobiDB-lite"/>
    </source>
</evidence>
<dbReference type="AlphaFoldDB" id="A0A0C3RQ54"/>
<dbReference type="Proteomes" id="UP000053257">
    <property type="component" value="Unassembled WGS sequence"/>
</dbReference>
<evidence type="ECO:0000313" key="2">
    <source>
        <dbReference type="EMBL" id="KIP01796.1"/>
    </source>
</evidence>
<name>A0A0C3RQ54_PHLG1</name>
<feature type="region of interest" description="Disordered" evidence="1">
    <location>
        <begin position="302"/>
        <end position="321"/>
    </location>
</feature>